<dbReference type="HOGENOM" id="CLU_009583_2_5_3"/>
<dbReference type="eggNOG" id="COG0438">
    <property type="taxonomic scope" value="Bacteria"/>
</dbReference>
<reference evidence="4" key="1">
    <citation type="journal article" date="2013" name="Proc. Natl. Acad. Sci. U.S.A.">
        <title>Improving the coverage of the cyanobacterial phylum using diversity-driven genome sequencing.</title>
        <authorList>
            <person name="Shih P.M."/>
            <person name="Wu D."/>
            <person name="Latifi A."/>
            <person name="Axen S.D."/>
            <person name="Fewer D.P."/>
            <person name="Talla E."/>
            <person name="Calteau A."/>
            <person name="Cai F."/>
            <person name="Tandeau de Marsac N."/>
            <person name="Rippka R."/>
            <person name="Herdman M."/>
            <person name="Sivonen K."/>
            <person name="Coursin T."/>
            <person name="Laurent T."/>
            <person name="Goodwin L."/>
            <person name="Nolan M."/>
            <person name="Davenport K.W."/>
            <person name="Han C.S."/>
            <person name="Rubin E.M."/>
            <person name="Eisen J.A."/>
            <person name="Woyke T."/>
            <person name="Gugger M."/>
            <person name="Kerfeld C.A."/>
        </authorList>
    </citation>
    <scope>NUCLEOTIDE SEQUENCE [LARGE SCALE GENOMIC DNA]</scope>
    <source>
        <strain evidence="4">ATCC 29371 / PCC 7437</strain>
    </source>
</reference>
<proteinExistence type="predicted"/>
<dbReference type="EMBL" id="CP003653">
    <property type="protein sequence ID" value="AFZ34826.1"/>
    <property type="molecule type" value="Genomic_DNA"/>
</dbReference>
<evidence type="ECO:0000313" key="3">
    <source>
        <dbReference type="EMBL" id="AFZ34826.1"/>
    </source>
</evidence>
<dbReference type="CDD" id="cd03801">
    <property type="entry name" value="GT4_PimA-like"/>
    <property type="match status" value="1"/>
</dbReference>
<dbReference type="RefSeq" id="WP_015192499.1">
    <property type="nucleotide sequence ID" value="NC_019748.1"/>
</dbReference>
<dbReference type="PANTHER" id="PTHR12526">
    <property type="entry name" value="GLYCOSYLTRANSFERASE"/>
    <property type="match status" value="1"/>
</dbReference>
<dbReference type="Pfam" id="PF13439">
    <property type="entry name" value="Glyco_transf_4"/>
    <property type="match status" value="1"/>
</dbReference>
<evidence type="ECO:0000313" key="4">
    <source>
        <dbReference type="Proteomes" id="UP000010473"/>
    </source>
</evidence>
<protein>
    <submittedName>
        <fullName evidence="3">Glycosyl transferase group 1</fullName>
    </submittedName>
</protein>
<gene>
    <name evidence="3" type="ordered locus">Sta7437_1256</name>
</gene>
<dbReference type="KEGG" id="scs:Sta7437_1256"/>
<dbReference type="Pfam" id="PF00534">
    <property type="entry name" value="Glycos_transf_1"/>
    <property type="match status" value="1"/>
</dbReference>
<dbReference type="STRING" id="111780.Sta7437_1256"/>
<dbReference type="GO" id="GO:0016757">
    <property type="term" value="F:glycosyltransferase activity"/>
    <property type="evidence" value="ECO:0007669"/>
    <property type="project" value="InterPro"/>
</dbReference>
<dbReference type="InterPro" id="IPR001296">
    <property type="entry name" value="Glyco_trans_1"/>
</dbReference>
<organism evidence="3 4">
    <name type="scientific">Stanieria cyanosphaera (strain ATCC 29371 / PCC 7437)</name>
    <dbReference type="NCBI Taxonomy" id="111780"/>
    <lineage>
        <taxon>Bacteria</taxon>
        <taxon>Bacillati</taxon>
        <taxon>Cyanobacteriota</taxon>
        <taxon>Cyanophyceae</taxon>
        <taxon>Pleurocapsales</taxon>
        <taxon>Dermocarpellaceae</taxon>
        <taxon>Stanieria</taxon>
    </lineage>
</organism>
<dbReference type="Gene3D" id="3.40.50.2000">
    <property type="entry name" value="Glycogen Phosphorylase B"/>
    <property type="match status" value="2"/>
</dbReference>
<evidence type="ECO:0000259" key="2">
    <source>
        <dbReference type="Pfam" id="PF13439"/>
    </source>
</evidence>
<keyword evidence="3" id="KW-0808">Transferase</keyword>
<dbReference type="PATRIC" id="fig|111780.3.peg.1308"/>
<feature type="domain" description="Glycosyl transferase family 1" evidence="1">
    <location>
        <begin position="203"/>
        <end position="388"/>
    </location>
</feature>
<evidence type="ECO:0000259" key="1">
    <source>
        <dbReference type="Pfam" id="PF00534"/>
    </source>
</evidence>
<accession>K9XRZ4</accession>
<dbReference type="InterPro" id="IPR028098">
    <property type="entry name" value="Glyco_trans_4-like_N"/>
</dbReference>
<dbReference type="OrthoDB" id="9787111at2"/>
<dbReference type="Proteomes" id="UP000010473">
    <property type="component" value="Chromosome"/>
</dbReference>
<sequence length="426" mass="48327">MKIALVNQPWDSVTPPVQSGSIPIWNYQVARQLAQSCQVVVYARQNRKQKAVEWSEQVEYRRVSVIFEKVVNRLSRLINKFSPKSHYFASRLYGVIYALSLALDLRQQQCDVVHIHNFSQFVPLIRAFNPNIKIVLHMHCEWLSQLNRTKMAKRLADVDLIIGCSHYITDKIKACYPQFAERCQTVFNGVDVEKFLKNSDSESQSDCLKLLFVGRISPEKGLHTLIDAFKIVLKQYPQTKLQIVGPNKPTPTEFIATLSDEPTVASLAKFTPKQYYSYLQSQLSSEVANQVSFVGGIKHSQLVELYQEADFLINPSLSESFGMSLVEAMAMGLPVIASRVGGMTGIVEEGKTGFLFEPDNPIALAEAMMRLIEDKQLRTVMGEAGRQRVLNYFSWHKVADSLLIHYSRLIEPPAQPLVQNYAMESF</sequence>
<name>K9XRZ4_STAC7</name>
<dbReference type="AlphaFoldDB" id="K9XRZ4"/>
<keyword evidence="4" id="KW-1185">Reference proteome</keyword>
<dbReference type="SUPFAM" id="SSF53756">
    <property type="entry name" value="UDP-Glycosyltransferase/glycogen phosphorylase"/>
    <property type="match status" value="1"/>
</dbReference>
<feature type="domain" description="Glycosyltransferase subfamily 4-like N-terminal" evidence="2">
    <location>
        <begin position="27"/>
        <end position="194"/>
    </location>
</feature>